<organism evidence="2 3">
    <name type="scientific">Fraxinus pennsylvanica</name>
    <dbReference type="NCBI Taxonomy" id="56036"/>
    <lineage>
        <taxon>Eukaryota</taxon>
        <taxon>Viridiplantae</taxon>
        <taxon>Streptophyta</taxon>
        <taxon>Embryophyta</taxon>
        <taxon>Tracheophyta</taxon>
        <taxon>Spermatophyta</taxon>
        <taxon>Magnoliopsida</taxon>
        <taxon>eudicotyledons</taxon>
        <taxon>Gunneridae</taxon>
        <taxon>Pentapetalae</taxon>
        <taxon>asterids</taxon>
        <taxon>lamiids</taxon>
        <taxon>Lamiales</taxon>
        <taxon>Oleaceae</taxon>
        <taxon>Oleeae</taxon>
        <taxon>Fraxinus</taxon>
    </lineage>
</organism>
<feature type="compositionally biased region" description="Acidic residues" evidence="1">
    <location>
        <begin position="14"/>
        <end position="23"/>
    </location>
</feature>
<evidence type="ECO:0000313" key="2">
    <source>
        <dbReference type="EMBL" id="CAI9786568.1"/>
    </source>
</evidence>
<dbReference type="AlphaFoldDB" id="A0AAD2EEN4"/>
<accession>A0AAD2EEN4</accession>
<evidence type="ECO:0000256" key="1">
    <source>
        <dbReference type="SAM" id="MobiDB-lite"/>
    </source>
</evidence>
<proteinExistence type="predicted"/>
<reference evidence="2" key="1">
    <citation type="submission" date="2023-05" db="EMBL/GenBank/DDBJ databases">
        <authorList>
            <person name="Huff M."/>
        </authorList>
    </citation>
    <scope>NUCLEOTIDE SEQUENCE</scope>
</reference>
<protein>
    <submittedName>
        <fullName evidence="2">Uncharacterized protein</fullName>
    </submittedName>
</protein>
<dbReference type="EMBL" id="OU503057">
    <property type="protein sequence ID" value="CAI9786568.1"/>
    <property type="molecule type" value="Genomic_DNA"/>
</dbReference>
<name>A0AAD2EEN4_9LAMI</name>
<gene>
    <name evidence="2" type="ORF">FPE_LOCUS33998</name>
</gene>
<dbReference type="Proteomes" id="UP000834106">
    <property type="component" value="Chromosome 22"/>
</dbReference>
<keyword evidence="3" id="KW-1185">Reference proteome</keyword>
<feature type="region of interest" description="Disordered" evidence="1">
    <location>
        <begin position="1"/>
        <end position="30"/>
    </location>
</feature>
<evidence type="ECO:0000313" key="3">
    <source>
        <dbReference type="Proteomes" id="UP000834106"/>
    </source>
</evidence>
<sequence>MATTSVLHGSPGVDSDDDEDEFDYNSTERKDPEQIAAASLSAHHNIGRSASGIAIPSELDFSVIALEIPLLTYGQEVVGGSILALVSNIIDNFQHILISTVG</sequence>